<sequence>MPAYARTIADETDGLLHYIDQQRLGLRAAAFGVTEEQARLTPTASTLSLGGLIKHVANVERGWMVETVLGKQLERTEEDYLKGFELTADETLEGALAFYDEVARETERIVAEIGDLEYRVQVPDQPWFPKDVEHWTLRWVLLHLIEETARHGGHADIIRESIDGSNFYVNWAAMEGAPAPW</sequence>
<dbReference type="EMBL" id="SGWQ01000002">
    <property type="protein sequence ID" value="RZS43765.1"/>
    <property type="molecule type" value="Genomic_DNA"/>
</dbReference>
<comment type="caution">
    <text evidence="1">The sequence shown here is derived from an EMBL/GenBank/DDBJ whole genome shotgun (WGS) entry which is preliminary data.</text>
</comment>
<organism evidence="1 2">
    <name type="scientific">Herbihabitans rhizosphaerae</name>
    <dbReference type="NCBI Taxonomy" id="1872711"/>
    <lineage>
        <taxon>Bacteria</taxon>
        <taxon>Bacillati</taxon>
        <taxon>Actinomycetota</taxon>
        <taxon>Actinomycetes</taxon>
        <taxon>Pseudonocardiales</taxon>
        <taxon>Pseudonocardiaceae</taxon>
        <taxon>Herbihabitans</taxon>
    </lineage>
</organism>
<dbReference type="AlphaFoldDB" id="A0A4Q7L3F0"/>
<accession>A0A4Q7L3F0</accession>
<dbReference type="InterPro" id="IPR034660">
    <property type="entry name" value="DinB/YfiT-like"/>
</dbReference>
<name>A0A4Q7L3F0_9PSEU</name>
<reference evidence="1 2" key="1">
    <citation type="submission" date="2019-02" db="EMBL/GenBank/DDBJ databases">
        <title>Genomic Encyclopedia of Type Strains, Phase IV (KMG-IV): sequencing the most valuable type-strain genomes for metagenomic binning, comparative biology and taxonomic classification.</title>
        <authorList>
            <person name="Goeker M."/>
        </authorList>
    </citation>
    <scope>NUCLEOTIDE SEQUENCE [LARGE SCALE GENOMIC DNA]</scope>
    <source>
        <strain evidence="1 2">DSM 101727</strain>
    </source>
</reference>
<gene>
    <name evidence="1" type="ORF">EV193_102746</name>
</gene>
<dbReference type="RefSeq" id="WP_130343559.1">
    <property type="nucleotide sequence ID" value="NZ_SGWQ01000002.1"/>
</dbReference>
<dbReference type="OrthoDB" id="4548523at2"/>
<protein>
    <submittedName>
        <fullName evidence="1">Uncharacterized protein DUF664</fullName>
    </submittedName>
</protein>
<dbReference type="Proteomes" id="UP000294257">
    <property type="component" value="Unassembled WGS sequence"/>
</dbReference>
<evidence type="ECO:0000313" key="1">
    <source>
        <dbReference type="EMBL" id="RZS43765.1"/>
    </source>
</evidence>
<dbReference type="Gene3D" id="1.20.120.450">
    <property type="entry name" value="dinb family like domain"/>
    <property type="match status" value="1"/>
</dbReference>
<evidence type="ECO:0000313" key="2">
    <source>
        <dbReference type="Proteomes" id="UP000294257"/>
    </source>
</evidence>
<proteinExistence type="predicted"/>
<dbReference type="SUPFAM" id="SSF109854">
    <property type="entry name" value="DinB/YfiT-like putative metalloenzymes"/>
    <property type="match status" value="1"/>
</dbReference>
<keyword evidence="2" id="KW-1185">Reference proteome</keyword>
<dbReference type="Pfam" id="PF04978">
    <property type="entry name" value="MST"/>
    <property type="match status" value="1"/>
</dbReference>
<dbReference type="InterPro" id="IPR007061">
    <property type="entry name" value="MST-like"/>
</dbReference>